<dbReference type="EMBL" id="JRYR02000001">
    <property type="protein sequence ID" value="OHX65558.1"/>
    <property type="molecule type" value="Genomic_DNA"/>
</dbReference>
<name>A0A1S1YX47_FLAPC</name>
<dbReference type="GO" id="GO:0006790">
    <property type="term" value="P:sulfur compound metabolic process"/>
    <property type="evidence" value="ECO:0007669"/>
    <property type="project" value="TreeGrafter"/>
</dbReference>
<dbReference type="InterPro" id="IPR051135">
    <property type="entry name" value="Gal/GlcNAc/GalNAc_ST"/>
</dbReference>
<dbReference type="OrthoDB" id="1418537at2"/>
<dbReference type="AlphaFoldDB" id="A0A1S1YX47"/>
<sequence length="292" mass="34711">MIYLRKLKFLLKNSIDILDYYLFRINKQYENYETVILIASMGRSGSTLLSEIINFNNEYKELFEPFISTKVNEVSNFTYPTSLKKTSKSQIHFLQAKRVISGHIDNRWVNQLKRRKNINKLLIKDIRVNFFLGWLKTNFSSIKVILLIRDPLKTIKSWQNAGFDNGDIEYQFLRKKYYSMLSVEQQKIFNEADSSFKKLIILWCLTYFIPISEMTKSEYLLVKYEDILRDNLDALRLYLDDVSLKYTIKPSRTSSLSYKLKKYNNHLSAEDLIYLKKAIKLFGLDSLYNYSK</sequence>
<dbReference type="SUPFAM" id="SSF52540">
    <property type="entry name" value="P-loop containing nucleoside triphosphate hydrolases"/>
    <property type="match status" value="1"/>
</dbReference>
<dbReference type="RefSeq" id="WP_071397080.1">
    <property type="nucleotide sequence ID" value="NZ_JRYR02000001.1"/>
</dbReference>
<dbReference type="PANTHER" id="PTHR10704:SF44">
    <property type="entry name" value="LD35051P-RELATED"/>
    <property type="match status" value="1"/>
</dbReference>
<proteinExistence type="predicted"/>
<reference evidence="1 2" key="1">
    <citation type="journal article" date="2012" name="Int. J. Syst. Evol. Microbiol.">
        <title>Flammeovirga pacifica sp. nov., isolated from deep-sea sediment.</title>
        <authorList>
            <person name="Xu H."/>
            <person name="Fu Y."/>
            <person name="Yang N."/>
            <person name="Ding Z."/>
            <person name="Lai Q."/>
            <person name="Zeng R."/>
        </authorList>
    </citation>
    <scope>NUCLEOTIDE SEQUENCE [LARGE SCALE GENOMIC DNA]</scope>
    <source>
        <strain evidence="2">DSM 24597 / LMG 26175 / WPAGA1</strain>
    </source>
</reference>
<protein>
    <recommendedName>
        <fullName evidence="3">Sulfotransferase domain-containing protein</fullName>
    </recommendedName>
</protein>
<dbReference type="PANTHER" id="PTHR10704">
    <property type="entry name" value="CARBOHYDRATE SULFOTRANSFERASE"/>
    <property type="match status" value="1"/>
</dbReference>
<gene>
    <name evidence="1" type="ORF">NH26_03945</name>
</gene>
<dbReference type="Proteomes" id="UP000179797">
    <property type="component" value="Unassembled WGS sequence"/>
</dbReference>
<dbReference type="Gene3D" id="3.40.50.300">
    <property type="entry name" value="P-loop containing nucleotide triphosphate hydrolases"/>
    <property type="match status" value="1"/>
</dbReference>
<evidence type="ECO:0000313" key="2">
    <source>
        <dbReference type="Proteomes" id="UP000179797"/>
    </source>
</evidence>
<evidence type="ECO:0008006" key="3">
    <source>
        <dbReference type="Google" id="ProtNLM"/>
    </source>
</evidence>
<dbReference type="InterPro" id="IPR027417">
    <property type="entry name" value="P-loop_NTPase"/>
</dbReference>
<comment type="caution">
    <text evidence="1">The sequence shown here is derived from an EMBL/GenBank/DDBJ whole genome shotgun (WGS) entry which is preliminary data.</text>
</comment>
<evidence type="ECO:0000313" key="1">
    <source>
        <dbReference type="EMBL" id="OHX65558.1"/>
    </source>
</evidence>
<organism evidence="1 2">
    <name type="scientific">Flammeovirga pacifica</name>
    <dbReference type="NCBI Taxonomy" id="915059"/>
    <lineage>
        <taxon>Bacteria</taxon>
        <taxon>Pseudomonadati</taxon>
        <taxon>Bacteroidota</taxon>
        <taxon>Cytophagia</taxon>
        <taxon>Cytophagales</taxon>
        <taxon>Flammeovirgaceae</taxon>
        <taxon>Flammeovirga</taxon>
    </lineage>
</organism>
<dbReference type="GO" id="GO:0001517">
    <property type="term" value="F:N-acetylglucosamine 6-O-sulfotransferase activity"/>
    <property type="evidence" value="ECO:0007669"/>
    <property type="project" value="TreeGrafter"/>
</dbReference>
<dbReference type="STRING" id="915059.NH26_03945"/>
<keyword evidence="2" id="KW-1185">Reference proteome</keyword>
<dbReference type="Pfam" id="PF13469">
    <property type="entry name" value="Sulfotransfer_3"/>
    <property type="match status" value="1"/>
</dbReference>
<dbReference type="GO" id="GO:0006044">
    <property type="term" value="P:N-acetylglucosamine metabolic process"/>
    <property type="evidence" value="ECO:0007669"/>
    <property type="project" value="TreeGrafter"/>
</dbReference>
<accession>A0A1S1YX47</accession>